<dbReference type="GO" id="GO:0005886">
    <property type="term" value="C:plasma membrane"/>
    <property type="evidence" value="ECO:0007669"/>
    <property type="project" value="UniProtKB-SubCell"/>
</dbReference>
<evidence type="ECO:0000256" key="3">
    <source>
        <dbReference type="ARBA" id="ARBA00022475"/>
    </source>
</evidence>
<reference evidence="8 9" key="1">
    <citation type="journal article" date="2021" name="Commun. Biol.">
        <title>The genome of Shorea leprosula (Dipterocarpaceae) highlights the ecological relevance of drought in aseasonal tropical rainforests.</title>
        <authorList>
            <person name="Ng K.K.S."/>
            <person name="Kobayashi M.J."/>
            <person name="Fawcett J.A."/>
            <person name="Hatakeyama M."/>
            <person name="Paape T."/>
            <person name="Ng C.H."/>
            <person name="Ang C.C."/>
            <person name="Tnah L.H."/>
            <person name="Lee C.T."/>
            <person name="Nishiyama T."/>
            <person name="Sese J."/>
            <person name="O'Brien M.J."/>
            <person name="Copetti D."/>
            <person name="Mohd Noor M.I."/>
            <person name="Ong R.C."/>
            <person name="Putra M."/>
            <person name="Sireger I.Z."/>
            <person name="Indrioko S."/>
            <person name="Kosugi Y."/>
            <person name="Izuno A."/>
            <person name="Isagi Y."/>
            <person name="Lee S.L."/>
            <person name="Shimizu K.K."/>
        </authorList>
    </citation>
    <scope>NUCLEOTIDE SEQUENCE [LARGE SCALE GENOMIC DNA]</scope>
    <source>
        <strain evidence="8">214</strain>
    </source>
</reference>
<evidence type="ECO:0000256" key="2">
    <source>
        <dbReference type="ARBA" id="ARBA00022473"/>
    </source>
</evidence>
<organism evidence="8 9">
    <name type="scientific">Rubroshorea leprosula</name>
    <dbReference type="NCBI Taxonomy" id="152421"/>
    <lineage>
        <taxon>Eukaryota</taxon>
        <taxon>Viridiplantae</taxon>
        <taxon>Streptophyta</taxon>
        <taxon>Embryophyta</taxon>
        <taxon>Tracheophyta</taxon>
        <taxon>Spermatophyta</taxon>
        <taxon>Magnoliopsida</taxon>
        <taxon>eudicotyledons</taxon>
        <taxon>Gunneridae</taxon>
        <taxon>Pentapetalae</taxon>
        <taxon>rosids</taxon>
        <taxon>malvids</taxon>
        <taxon>Malvales</taxon>
        <taxon>Dipterocarpaceae</taxon>
        <taxon>Rubroshorea</taxon>
    </lineage>
</organism>
<keyword evidence="9" id="KW-1185">Reference proteome</keyword>
<dbReference type="GO" id="GO:0008285">
    <property type="term" value="P:negative regulation of cell population proliferation"/>
    <property type="evidence" value="ECO:0007669"/>
    <property type="project" value="InterPro"/>
</dbReference>
<comment type="caution">
    <text evidence="8">The sequence shown here is derived from an EMBL/GenBank/DDBJ whole genome shotgun (WGS) entry which is preliminary data.</text>
</comment>
<evidence type="ECO:0000256" key="6">
    <source>
        <dbReference type="ARBA" id="ARBA00023136"/>
    </source>
</evidence>
<name>A0AAV5HRU4_9ROSI</name>
<protein>
    <submittedName>
        <fullName evidence="8">Uncharacterized protein</fullName>
    </submittedName>
</protein>
<evidence type="ECO:0000256" key="1">
    <source>
        <dbReference type="ARBA" id="ARBA00004162"/>
    </source>
</evidence>
<comment type="subcellular location">
    <subcellularLocation>
        <location evidence="1">Cell membrane</location>
        <topology evidence="1">Single-pass membrane protein</topology>
    </subcellularLocation>
</comment>
<sequence length="51" mass="6473">MREELMAEGRLERQGRLQFLRHRTLKEKLTRLYIVRRCILLLIFWREQEDE</sequence>
<evidence type="ECO:0000256" key="4">
    <source>
        <dbReference type="ARBA" id="ARBA00022692"/>
    </source>
</evidence>
<dbReference type="InterPro" id="IPR012552">
    <property type="entry name" value="DVL"/>
</dbReference>
<comment type="similarity">
    <text evidence="7">Belongs to the DVL/RTFL small polypeptides family.</text>
</comment>
<keyword evidence="5" id="KW-1133">Transmembrane helix</keyword>
<keyword evidence="4" id="KW-0812">Transmembrane</keyword>
<keyword evidence="3" id="KW-1003">Cell membrane</keyword>
<dbReference type="Pfam" id="PF08137">
    <property type="entry name" value="DVL"/>
    <property type="match status" value="1"/>
</dbReference>
<accession>A0AAV5HRU4</accession>
<keyword evidence="6" id="KW-0472">Membrane</keyword>
<proteinExistence type="inferred from homology"/>
<keyword evidence="2" id="KW-0217">Developmental protein</keyword>
<evidence type="ECO:0000313" key="8">
    <source>
        <dbReference type="EMBL" id="GKU87909.1"/>
    </source>
</evidence>
<evidence type="ECO:0000256" key="5">
    <source>
        <dbReference type="ARBA" id="ARBA00022989"/>
    </source>
</evidence>
<evidence type="ECO:0000313" key="9">
    <source>
        <dbReference type="Proteomes" id="UP001054252"/>
    </source>
</evidence>
<gene>
    <name evidence="8" type="ORF">SLEP1_g2236</name>
</gene>
<dbReference type="GO" id="GO:0048367">
    <property type="term" value="P:shoot system development"/>
    <property type="evidence" value="ECO:0007669"/>
    <property type="project" value="UniProtKB-ARBA"/>
</dbReference>
<dbReference type="Proteomes" id="UP001054252">
    <property type="component" value="Unassembled WGS sequence"/>
</dbReference>
<dbReference type="AlphaFoldDB" id="A0AAV5HRU4"/>
<evidence type="ECO:0000256" key="7">
    <source>
        <dbReference type="ARBA" id="ARBA00024340"/>
    </source>
</evidence>
<dbReference type="EMBL" id="BPVZ01000002">
    <property type="protein sequence ID" value="GKU87909.1"/>
    <property type="molecule type" value="Genomic_DNA"/>
</dbReference>